<dbReference type="Gene3D" id="2.60.40.3710">
    <property type="match status" value="1"/>
</dbReference>
<feature type="region of interest" description="Disordered" evidence="2">
    <location>
        <begin position="28"/>
        <end position="69"/>
    </location>
</feature>
<dbReference type="HOGENOM" id="CLU_263145_0_0_7"/>
<keyword evidence="6" id="KW-1185">Reference proteome</keyword>
<dbReference type="Pfam" id="PF13205">
    <property type="entry name" value="Big_5"/>
    <property type="match status" value="4"/>
</dbReference>
<dbReference type="OrthoDB" id="6191336at2"/>
<evidence type="ECO:0000256" key="2">
    <source>
        <dbReference type="SAM" id="MobiDB-lite"/>
    </source>
</evidence>
<feature type="domain" description="SbsA Ig-like" evidence="4">
    <location>
        <begin position="80"/>
        <end position="174"/>
    </location>
</feature>
<evidence type="ECO:0000313" key="5">
    <source>
        <dbReference type="EMBL" id="ABF86479.1"/>
    </source>
</evidence>
<dbReference type="EMBL" id="CP000113">
    <property type="protein sequence ID" value="ABF86479.1"/>
    <property type="molecule type" value="Genomic_DNA"/>
</dbReference>
<accession>Q1D1B8</accession>
<protein>
    <recommendedName>
        <fullName evidence="4">SbsA Ig-like domain-containing protein</fullName>
    </recommendedName>
</protein>
<feature type="compositionally biased region" description="Gly residues" evidence="2">
    <location>
        <begin position="58"/>
        <end position="67"/>
    </location>
</feature>
<dbReference type="Gene3D" id="2.60.40.1220">
    <property type="match status" value="2"/>
</dbReference>
<dbReference type="GeneID" id="41362671"/>
<dbReference type="Proteomes" id="UP000002402">
    <property type="component" value="Chromosome"/>
</dbReference>
<dbReference type="InterPro" id="IPR014755">
    <property type="entry name" value="Cu-Rt/internalin_Ig-like"/>
</dbReference>
<dbReference type="KEGG" id="mxa:MXAN_5408"/>
<proteinExistence type="predicted"/>
<evidence type="ECO:0000256" key="1">
    <source>
        <dbReference type="ARBA" id="ARBA00022729"/>
    </source>
</evidence>
<reference evidence="5 6" key="1">
    <citation type="journal article" date="2006" name="Proc. Natl. Acad. Sci. U.S.A.">
        <title>Evolution of sensory complexity recorded in a myxobacterial genome.</title>
        <authorList>
            <person name="Goldman B.S."/>
            <person name="Nierman W.C."/>
            <person name="Kaiser D."/>
            <person name="Slater S.C."/>
            <person name="Durkin A.S."/>
            <person name="Eisen J.A."/>
            <person name="Ronning C.M."/>
            <person name="Barbazuk W.B."/>
            <person name="Blanchard M."/>
            <person name="Field C."/>
            <person name="Halling C."/>
            <person name="Hinkle G."/>
            <person name="Iartchuk O."/>
            <person name="Kim H.S."/>
            <person name="Mackenzie C."/>
            <person name="Madupu R."/>
            <person name="Miller N."/>
            <person name="Shvartsbeyn A."/>
            <person name="Sullivan S.A."/>
            <person name="Vaudin M."/>
            <person name="Wiegand R."/>
            <person name="Kaplan H.B."/>
        </authorList>
    </citation>
    <scope>NUCLEOTIDE SEQUENCE [LARGE SCALE GENOMIC DNA]</scope>
    <source>
        <strain evidence="6">DK1622</strain>
    </source>
</reference>
<feature type="signal peptide" evidence="3">
    <location>
        <begin position="1"/>
        <end position="19"/>
    </location>
</feature>
<keyword evidence="1 3" id="KW-0732">Signal</keyword>
<evidence type="ECO:0000259" key="4">
    <source>
        <dbReference type="Pfam" id="PF13205"/>
    </source>
</evidence>
<feature type="domain" description="SbsA Ig-like" evidence="4">
    <location>
        <begin position="295"/>
        <end position="406"/>
    </location>
</feature>
<evidence type="ECO:0000313" key="6">
    <source>
        <dbReference type="Proteomes" id="UP000002402"/>
    </source>
</evidence>
<feature type="domain" description="SbsA Ig-like" evidence="4">
    <location>
        <begin position="180"/>
        <end position="288"/>
    </location>
</feature>
<feature type="domain" description="SbsA Ig-like" evidence="4">
    <location>
        <begin position="411"/>
        <end position="505"/>
    </location>
</feature>
<dbReference type="InterPro" id="IPR032812">
    <property type="entry name" value="SbsA_Ig"/>
</dbReference>
<dbReference type="RefSeq" id="WP_011555370.1">
    <property type="nucleotide sequence ID" value="NC_008095.1"/>
</dbReference>
<gene>
    <name evidence="5" type="ordered locus">MXAN_5408</name>
</gene>
<feature type="compositionally biased region" description="Low complexity" evidence="2">
    <location>
        <begin position="34"/>
        <end position="44"/>
    </location>
</feature>
<dbReference type="STRING" id="246197.MXAN_5408"/>
<dbReference type="AlphaFoldDB" id="Q1D1B8"/>
<sequence>MTLKLSWLRCALAVLGLWAFVPGCKNSEPDGNTPPDAAGEPDAGGPDGGHEPAPDGGLPDGGTGDGGTQTSDGVGFIGYVLPASNAEAVPRNARVIVGFAEALDVTTVSAEVLTVSENGVAVAGTVTHDPATRTLTFTPGRPFAADTLVTVGVSTALRLVSGKSLPAPYQSVFTVGLEADTSPPEVLATRPRSGESGVSPTWPVYTLSFLEPMDPRTLTGDTLRFEQALGSNPAAPLTGVISYDAPSQSVSFRVSPLPAPGALVTGTLSTGAKDLAGNALTQAHAFSFFVTASSDTTAPRVQGTLPEATSVGVAARYAPIIVHFSEPLRPESVTPDRVYLEELNTDGTQVVRRVPGTLRYNEAKLHAAFTPNEPLKYQTRYRGRVSAVEDLAGNTLAQFGGFHFVTELEPSAPVVRDATPAPDARFVPLGSPLRVSFDRPLDPATVNARTVGVEGVTGLVNYESSTNTVVFRPVPPFAPATNYTVTVKDVQTPQGAGLASPHTYTVRTVAPGVRVSAGRPGQPGMPVFATGPRGTLAVWNEDTGTAIQVRAAFDSGSGFGDSVLVGEGRSMTLAPQVSAWGERFVVGWSDRSLAGGAVALFDGTDFSPVTPGISGRLFGVGNHLYAVNGKTFRVHAGTQWSEVFTAANLGSPVFLLQNGDRVLVSSGRNTTLEVSVVFDGVRWLESTVSSSVDAQYIRVGDSFGRAWVSNQGVEFALFNRDTREWGLGELITSEQMTSLRIASDGSTITAVLGDTGGLFAAVRANGAWQAPSLVDNLAVRDIWAVVPHRGNYVALWTGINSATLVRAVSQTGGSWSSTSKAVVASGLSSVLDVRASGDDLLVLMQKNQPSSTAEIWGAALTSQGWQPSIQLRGREATSSVLVPVGARTGALFVQPGRLVVRGYLGGGQWDSGLELVTPALVGSVRDVAVHFESDGHGAAAWEQFDAGAWSLFLAEFDGTVWMEPVRVGPAGTKVRVAVDDNGVVVAYLQPSTQTDLMDIWVVSSEAGVVGAPQLLDSVAATDPDLALVHGPSGFMAVWGEWEIRGARSVDGVAWRDLATLIPRVFQEARWYNTRLVTVGESFALSAQRNELYLNMSIHTAGVWQPIAAPVMPSDVYEFVAAGNSVMLMAPFDDEFRYIFHNGIAWSGQNIVKSPADGQGVLAASPSGFRMHTDKSWWRWSGTEWLKEATDVSRPYWGGSLRCDAKGCGLATGGAFNMPVNLALSYAPGTRSFWTGASPAQGDFPVQAGSVTWDFVADTYRVTWRQPVQQGVLALHASTAL</sequence>
<name>Q1D1B8_MYXXD</name>
<dbReference type="EnsemblBacteria" id="ABF86479">
    <property type="protein sequence ID" value="ABF86479"/>
    <property type="gene ID" value="MXAN_5408"/>
</dbReference>
<evidence type="ECO:0000256" key="3">
    <source>
        <dbReference type="SAM" id="SignalP"/>
    </source>
</evidence>
<dbReference type="eggNOG" id="COG5276">
    <property type="taxonomic scope" value="Bacteria"/>
</dbReference>
<organism evidence="5 6">
    <name type="scientific">Myxococcus xanthus (strain DK1622)</name>
    <dbReference type="NCBI Taxonomy" id="246197"/>
    <lineage>
        <taxon>Bacteria</taxon>
        <taxon>Pseudomonadati</taxon>
        <taxon>Myxococcota</taxon>
        <taxon>Myxococcia</taxon>
        <taxon>Myxococcales</taxon>
        <taxon>Cystobacterineae</taxon>
        <taxon>Myxococcaceae</taxon>
        <taxon>Myxococcus</taxon>
    </lineage>
</organism>
<feature type="chain" id="PRO_5004188114" description="SbsA Ig-like domain-containing protein" evidence="3">
    <location>
        <begin position="20"/>
        <end position="1280"/>
    </location>
</feature>